<dbReference type="EMBL" id="KQ426561">
    <property type="protein sequence ID" value="KOF68111.1"/>
    <property type="molecule type" value="Genomic_DNA"/>
</dbReference>
<dbReference type="AlphaFoldDB" id="A0A0L8FTT9"/>
<dbReference type="InterPro" id="IPR029264">
    <property type="entry name" value="ARF7EP_C"/>
</dbReference>
<reference evidence="4" key="1">
    <citation type="submission" date="2015-07" db="EMBL/GenBank/DDBJ databases">
        <title>MeaNS - Measles Nucleotide Surveillance Program.</title>
        <authorList>
            <person name="Tran T."/>
            <person name="Druce J."/>
        </authorList>
    </citation>
    <scope>NUCLEOTIDE SEQUENCE</scope>
    <source>
        <strain evidence="4">UCB-OBI-ISO-001</strain>
        <tissue evidence="4">Gonad</tissue>
    </source>
</reference>
<feature type="region of interest" description="Disordered" evidence="2">
    <location>
        <begin position="1"/>
        <end position="75"/>
    </location>
</feature>
<name>A0A0L8FTT9_OCTBM</name>
<evidence type="ECO:0000259" key="3">
    <source>
        <dbReference type="PROSITE" id="PS51253"/>
    </source>
</evidence>
<accession>A0A0L8FTT9</accession>
<dbReference type="STRING" id="37653.A0A0L8FTT9"/>
<dbReference type="KEGG" id="obi:106881189"/>
<protein>
    <recommendedName>
        <fullName evidence="3">HTH CENPB-type domain-containing protein</fullName>
    </recommendedName>
</protein>
<dbReference type="PANTHER" id="PTHR46536">
    <property type="entry name" value="ARL14 EFFECTOR PROTEIN"/>
    <property type="match status" value="1"/>
</dbReference>
<dbReference type="GO" id="GO:0003677">
    <property type="term" value="F:DNA binding"/>
    <property type="evidence" value="ECO:0007669"/>
    <property type="project" value="UniProtKB-KW"/>
</dbReference>
<dbReference type="Pfam" id="PF14949">
    <property type="entry name" value="ARF7EP_C"/>
    <property type="match status" value="1"/>
</dbReference>
<feature type="compositionally biased region" description="Basic and acidic residues" evidence="2">
    <location>
        <begin position="1"/>
        <end position="11"/>
    </location>
</feature>
<evidence type="ECO:0000313" key="4">
    <source>
        <dbReference type="EMBL" id="KOF68111.1"/>
    </source>
</evidence>
<dbReference type="PANTHER" id="PTHR46536:SF3">
    <property type="entry name" value="ARF7 EFFECTOR PROTEIN C-TERMINAL DOMAIN-CONTAINING PROTEIN"/>
    <property type="match status" value="1"/>
</dbReference>
<dbReference type="OrthoDB" id="5984406at2759"/>
<evidence type="ECO:0000256" key="1">
    <source>
        <dbReference type="ARBA" id="ARBA00023125"/>
    </source>
</evidence>
<keyword evidence="1" id="KW-0238">DNA-binding</keyword>
<gene>
    <name evidence="4" type="ORF">OCBIM_22008080mg</name>
</gene>
<proteinExistence type="predicted"/>
<evidence type="ECO:0000256" key="2">
    <source>
        <dbReference type="SAM" id="MobiDB-lite"/>
    </source>
</evidence>
<dbReference type="Gene3D" id="1.10.10.60">
    <property type="entry name" value="Homeodomain-like"/>
    <property type="match status" value="1"/>
</dbReference>
<feature type="compositionally biased region" description="Polar residues" evidence="2">
    <location>
        <begin position="12"/>
        <end position="24"/>
    </location>
</feature>
<feature type="compositionally biased region" description="Low complexity" evidence="2">
    <location>
        <begin position="52"/>
        <end position="64"/>
    </location>
</feature>
<organism evidence="4">
    <name type="scientific">Octopus bimaculoides</name>
    <name type="common">California two-spotted octopus</name>
    <dbReference type="NCBI Taxonomy" id="37653"/>
    <lineage>
        <taxon>Eukaryota</taxon>
        <taxon>Metazoa</taxon>
        <taxon>Spiralia</taxon>
        <taxon>Lophotrochozoa</taxon>
        <taxon>Mollusca</taxon>
        <taxon>Cephalopoda</taxon>
        <taxon>Coleoidea</taxon>
        <taxon>Octopodiformes</taxon>
        <taxon>Octopoda</taxon>
        <taxon>Incirrata</taxon>
        <taxon>Octopodidae</taxon>
        <taxon>Octopus</taxon>
    </lineage>
</organism>
<dbReference type="PROSITE" id="PS51253">
    <property type="entry name" value="HTH_CENPB"/>
    <property type="match status" value="1"/>
</dbReference>
<feature type="domain" description="HTH CENPB-type" evidence="3">
    <location>
        <begin position="68"/>
        <end position="141"/>
    </location>
</feature>
<dbReference type="InterPro" id="IPR006600">
    <property type="entry name" value="HTH_CenpB_DNA-bd_dom"/>
</dbReference>
<sequence length="253" mass="28934">MLEDEGQKTTMDKTNNISKSSNDHSVPVSPKSDHSNSNDIDKQCQTEENTLSVSSDSSIASVKVTPPKKTGRQLTKVQEMDRELTGWINGIHADGKLNELTREMIIEKGRLIAKMKKILDFAGTTNWYTRFLRRNFSETDVGKHLKMLSPINSVKFMEDFDPEKSSREMRKMNRRIYRENMKTNQMYDETGRLLDNSKDVCDCLDEDCPGCHFPCNKCGSEKCGTECRCNRKWVYEVVEIEGSNLVIRNVSVA</sequence>
<feature type="compositionally biased region" description="Basic and acidic residues" evidence="2">
    <location>
        <begin position="31"/>
        <end position="45"/>
    </location>
</feature>